<evidence type="ECO:0000256" key="1">
    <source>
        <dbReference type="SAM" id="Phobius"/>
    </source>
</evidence>
<evidence type="ECO:0000313" key="3">
    <source>
        <dbReference type="Proteomes" id="UP000593567"/>
    </source>
</evidence>
<keyword evidence="1" id="KW-0812">Transmembrane</keyword>
<gene>
    <name evidence="2" type="ORF">EB796_012080</name>
</gene>
<proteinExistence type="predicted"/>
<organism evidence="2 3">
    <name type="scientific">Bugula neritina</name>
    <name type="common">Brown bryozoan</name>
    <name type="synonym">Sertularia neritina</name>
    <dbReference type="NCBI Taxonomy" id="10212"/>
    <lineage>
        <taxon>Eukaryota</taxon>
        <taxon>Metazoa</taxon>
        <taxon>Spiralia</taxon>
        <taxon>Lophotrochozoa</taxon>
        <taxon>Bryozoa</taxon>
        <taxon>Gymnolaemata</taxon>
        <taxon>Cheilostomatida</taxon>
        <taxon>Flustrina</taxon>
        <taxon>Buguloidea</taxon>
        <taxon>Bugulidae</taxon>
        <taxon>Bugula</taxon>
    </lineage>
</organism>
<dbReference type="AlphaFoldDB" id="A0A7J7JW78"/>
<keyword evidence="1" id="KW-1133">Transmembrane helix</keyword>
<evidence type="ECO:0000313" key="2">
    <source>
        <dbReference type="EMBL" id="KAF6029616.1"/>
    </source>
</evidence>
<protein>
    <submittedName>
        <fullName evidence="2">Uncharacterized protein</fullName>
    </submittedName>
</protein>
<accession>A0A7J7JW78</accession>
<sequence length="151" mass="17828">MPDTRYNICLIAYFNSSAVQQLRAGSTRSCDVYRSIPLLLKSSLIPLLVVVACSPSSFYWEPLATRLRSCLYRVICTLRPKVTAQTRVKMESTKIPHSRPITLKCEHNLPHNVILTLYYIYIIYIYIYIYIIYIYIYIYIYYIILYLRSTL</sequence>
<comment type="caution">
    <text evidence="2">The sequence shown here is derived from an EMBL/GenBank/DDBJ whole genome shotgun (WGS) entry which is preliminary data.</text>
</comment>
<dbReference type="Proteomes" id="UP000593567">
    <property type="component" value="Unassembled WGS sequence"/>
</dbReference>
<feature type="transmembrane region" description="Helical" evidence="1">
    <location>
        <begin position="118"/>
        <end position="147"/>
    </location>
</feature>
<keyword evidence="3" id="KW-1185">Reference proteome</keyword>
<dbReference type="EMBL" id="VXIV02001802">
    <property type="protein sequence ID" value="KAF6029616.1"/>
    <property type="molecule type" value="Genomic_DNA"/>
</dbReference>
<name>A0A7J7JW78_BUGNE</name>
<reference evidence="2" key="1">
    <citation type="submission" date="2020-06" db="EMBL/GenBank/DDBJ databases">
        <title>Draft genome of Bugula neritina, a colonial animal packing powerful symbionts and potential medicines.</title>
        <authorList>
            <person name="Rayko M."/>
        </authorList>
    </citation>
    <scope>NUCLEOTIDE SEQUENCE [LARGE SCALE GENOMIC DNA]</scope>
    <source>
        <strain evidence="2">Kwan_BN1</strain>
    </source>
</reference>
<keyword evidence="1" id="KW-0472">Membrane</keyword>